<dbReference type="RefSeq" id="XP_028039906.1">
    <property type="nucleotide sequence ID" value="XM_028184105.1"/>
</dbReference>
<dbReference type="Proteomes" id="UP000504629">
    <property type="component" value="Unplaced"/>
</dbReference>
<keyword evidence="3" id="KW-1185">Reference proteome</keyword>
<evidence type="ECO:0000256" key="2">
    <source>
        <dbReference type="SAM" id="SignalP"/>
    </source>
</evidence>
<feature type="region of interest" description="Disordered" evidence="1">
    <location>
        <begin position="22"/>
        <end position="61"/>
    </location>
</feature>
<evidence type="ECO:0000256" key="1">
    <source>
        <dbReference type="SAM" id="MobiDB-lite"/>
    </source>
</evidence>
<feature type="chain" id="PRO_5027083367" evidence="2">
    <location>
        <begin position="21"/>
        <end position="282"/>
    </location>
</feature>
<feature type="signal peptide" evidence="2">
    <location>
        <begin position="1"/>
        <end position="20"/>
    </location>
</feature>
<keyword evidence="2" id="KW-0732">Signal</keyword>
<gene>
    <name evidence="4" type="primary">LOC114250291</name>
</gene>
<protein>
    <submittedName>
        <fullName evidence="4">Uncharacterized protein LOC114250291</fullName>
    </submittedName>
</protein>
<dbReference type="KEGG" id="bman:114250291"/>
<dbReference type="OrthoDB" id="7359512at2759"/>
<dbReference type="AlphaFoldDB" id="A0A6J2KC90"/>
<name>A0A6J2KC90_BOMMA</name>
<feature type="compositionally biased region" description="Basic and acidic residues" evidence="1">
    <location>
        <begin position="24"/>
        <end position="38"/>
    </location>
</feature>
<proteinExistence type="predicted"/>
<sequence>MRVLLVCLAGLLVCLQTADSHSLPQKDYDTDSSKHDITDPLNDTSGNNSTSVPENSSGNLDSNTTTFILRYITTGDKKEYKGIYAHKNGKVKKILKDGMAISDWSPNSRTYMSNKDGIFVYDTETEKLEKYGNLSDSIIGIAKENRTNDLYILTEDHVVYKVTEEGTKKIKVNEAEHAEKIALDWGDNLYYIGANNQPYVVASGGAKKIEGLPSNPTSAFISKPPITIEHGAWFMCEKQPYIIYPNATSEPYVFNDQEKLEYEKRIRDLDVIFSQLDNQPAE</sequence>
<dbReference type="SUPFAM" id="SSF101898">
    <property type="entry name" value="NHL repeat"/>
    <property type="match status" value="1"/>
</dbReference>
<organism evidence="3 4">
    <name type="scientific">Bombyx mandarina</name>
    <name type="common">Wild silk moth</name>
    <name type="synonym">Wild silkworm</name>
    <dbReference type="NCBI Taxonomy" id="7092"/>
    <lineage>
        <taxon>Eukaryota</taxon>
        <taxon>Metazoa</taxon>
        <taxon>Ecdysozoa</taxon>
        <taxon>Arthropoda</taxon>
        <taxon>Hexapoda</taxon>
        <taxon>Insecta</taxon>
        <taxon>Pterygota</taxon>
        <taxon>Neoptera</taxon>
        <taxon>Endopterygota</taxon>
        <taxon>Lepidoptera</taxon>
        <taxon>Glossata</taxon>
        <taxon>Ditrysia</taxon>
        <taxon>Bombycoidea</taxon>
        <taxon>Bombycidae</taxon>
        <taxon>Bombycinae</taxon>
        <taxon>Bombyx</taxon>
    </lineage>
</organism>
<evidence type="ECO:0000313" key="3">
    <source>
        <dbReference type="Proteomes" id="UP000504629"/>
    </source>
</evidence>
<evidence type="ECO:0000313" key="4">
    <source>
        <dbReference type="RefSeq" id="XP_028039906.1"/>
    </source>
</evidence>
<feature type="compositionally biased region" description="Polar residues" evidence="1">
    <location>
        <begin position="41"/>
        <end position="61"/>
    </location>
</feature>
<reference evidence="4" key="1">
    <citation type="submission" date="2025-08" db="UniProtKB">
        <authorList>
            <consortium name="RefSeq"/>
        </authorList>
    </citation>
    <scope>IDENTIFICATION</scope>
    <source>
        <tissue evidence="4">Silk gland</tissue>
    </source>
</reference>
<dbReference type="GeneID" id="114250291"/>
<accession>A0A6J2KC90</accession>